<dbReference type="GeneID" id="78455880"/>
<accession>A0AAX2J9G2</accession>
<evidence type="ECO:0000313" key="1">
    <source>
        <dbReference type="EMBL" id="SQJ02366.1"/>
    </source>
</evidence>
<gene>
    <name evidence="1" type="ORF">NCTC12112_01311</name>
</gene>
<sequence length="422" mass="50653">MKHIKKIIENELKNLIEDDRMLFRKTSLKTFEFLVSDLEKRIEDFESKILDSAISQESTISIINMIVPKNDFYLYEENFSPIILSDVIERPLIEILNSEDKVYKKIILDIDRENIETISNLTFDGVGKLNGIEYTFTFKLEKDDSYNRKIKEIYDVFGLNGLKWRTLNTPYLYKAFKVIIVEFKEELLEELKKTDEVLNIDIDKKGFEKNWVEDYLILWNVIHINMLGNGEINPTKDRIHYEHTLFFNNNNNVYLCPDKEIYIYYIQRILNGFRIITDENREMKWEFIKIAEADEKVYEKKLNYPVFSNRINPSFINKIKMENDIRLRNLGEIKRIVNSFDDITKRMELVRVEITDEEKRYISTNDSNPFVIDEFKLKGKNSNMYFYFKIIKKDFYIKEILDFIISELQLYFPEYDCKGVLV</sequence>
<dbReference type="KEGG" id="ful:C4N20_13720"/>
<name>A0AAX2J9G2_9FUSO</name>
<dbReference type="AlphaFoldDB" id="A0AAX2J9G2"/>
<dbReference type="Proteomes" id="UP000249008">
    <property type="component" value="Chromosome 1"/>
</dbReference>
<protein>
    <recommendedName>
        <fullName evidence="3">Normocyte-binding protein</fullName>
    </recommendedName>
</protein>
<proteinExistence type="predicted"/>
<reference evidence="1 2" key="1">
    <citation type="submission" date="2018-06" db="EMBL/GenBank/DDBJ databases">
        <authorList>
            <consortium name="Pathogen Informatics"/>
            <person name="Doyle S."/>
        </authorList>
    </citation>
    <scope>NUCLEOTIDE SEQUENCE [LARGE SCALE GENOMIC DNA]</scope>
    <source>
        <strain evidence="1 2">NCTC12112</strain>
    </source>
</reference>
<dbReference type="RefSeq" id="WP_005977608.1">
    <property type="nucleotide sequence ID" value="NZ_CABKNW010000002.1"/>
</dbReference>
<organism evidence="1 2">
    <name type="scientific">Fusobacterium ulcerans</name>
    <dbReference type="NCBI Taxonomy" id="861"/>
    <lineage>
        <taxon>Bacteria</taxon>
        <taxon>Fusobacteriati</taxon>
        <taxon>Fusobacteriota</taxon>
        <taxon>Fusobacteriia</taxon>
        <taxon>Fusobacteriales</taxon>
        <taxon>Fusobacteriaceae</taxon>
        <taxon>Fusobacterium</taxon>
    </lineage>
</organism>
<dbReference type="EMBL" id="LS483487">
    <property type="protein sequence ID" value="SQJ02366.1"/>
    <property type="molecule type" value="Genomic_DNA"/>
</dbReference>
<evidence type="ECO:0008006" key="3">
    <source>
        <dbReference type="Google" id="ProtNLM"/>
    </source>
</evidence>
<evidence type="ECO:0000313" key="2">
    <source>
        <dbReference type="Proteomes" id="UP000249008"/>
    </source>
</evidence>